<keyword evidence="4 8" id="KW-0812">Transmembrane</keyword>
<comment type="caution">
    <text evidence="9">The sequence shown here is derived from an EMBL/GenBank/DDBJ whole genome shotgun (WGS) entry which is preliminary data.</text>
</comment>
<feature type="transmembrane region" description="Helical" evidence="8">
    <location>
        <begin position="149"/>
        <end position="167"/>
    </location>
</feature>
<gene>
    <name evidence="9" type="ORF">KVV02_002457</name>
</gene>
<feature type="transmembrane region" description="Helical" evidence="8">
    <location>
        <begin position="522"/>
        <end position="547"/>
    </location>
</feature>
<comment type="similarity">
    <text evidence="2">Belongs to the battenin family.</text>
</comment>
<evidence type="ECO:0008006" key="11">
    <source>
        <dbReference type="Google" id="ProtNLM"/>
    </source>
</evidence>
<evidence type="ECO:0000313" key="10">
    <source>
        <dbReference type="Proteomes" id="UP000717515"/>
    </source>
</evidence>
<feature type="transmembrane region" description="Helical" evidence="8">
    <location>
        <begin position="30"/>
        <end position="54"/>
    </location>
</feature>
<comment type="subcellular location">
    <subcellularLocation>
        <location evidence="1">Endomembrane system</location>
        <topology evidence="1">Multi-pass membrane protein</topology>
    </subcellularLocation>
</comment>
<accession>A0A9P8A0T9</accession>
<feature type="compositionally biased region" description="Low complexity" evidence="7">
    <location>
        <begin position="288"/>
        <end position="333"/>
    </location>
</feature>
<feature type="compositionally biased region" description="Basic and acidic residues" evidence="7">
    <location>
        <begin position="265"/>
        <end position="274"/>
    </location>
</feature>
<dbReference type="PANTHER" id="PTHR10981">
    <property type="entry name" value="BATTENIN"/>
    <property type="match status" value="1"/>
</dbReference>
<dbReference type="GO" id="GO:0016020">
    <property type="term" value="C:membrane"/>
    <property type="evidence" value="ECO:0007669"/>
    <property type="project" value="InterPro"/>
</dbReference>
<keyword evidence="3" id="KW-0813">Transport</keyword>
<dbReference type="EMBL" id="JAIFTL010000302">
    <property type="protein sequence ID" value="KAG9320324.1"/>
    <property type="molecule type" value="Genomic_DNA"/>
</dbReference>
<name>A0A9P8A0T9_MORAP</name>
<feature type="compositionally biased region" description="Basic and acidic residues" evidence="7">
    <location>
        <begin position="234"/>
        <end position="244"/>
    </location>
</feature>
<evidence type="ECO:0000256" key="5">
    <source>
        <dbReference type="ARBA" id="ARBA00022989"/>
    </source>
</evidence>
<dbReference type="AlphaFoldDB" id="A0A9P8A0T9"/>
<feature type="compositionally biased region" description="Polar residues" evidence="7">
    <location>
        <begin position="277"/>
        <end position="287"/>
    </location>
</feature>
<evidence type="ECO:0000256" key="2">
    <source>
        <dbReference type="ARBA" id="ARBA00007467"/>
    </source>
</evidence>
<proteinExistence type="inferred from homology"/>
<feature type="transmembrane region" description="Helical" evidence="8">
    <location>
        <begin position="61"/>
        <end position="81"/>
    </location>
</feature>
<feature type="transmembrane region" description="Helical" evidence="8">
    <location>
        <begin position="460"/>
        <end position="478"/>
    </location>
</feature>
<evidence type="ECO:0000313" key="9">
    <source>
        <dbReference type="EMBL" id="KAG9320324.1"/>
    </source>
</evidence>
<evidence type="ECO:0000256" key="4">
    <source>
        <dbReference type="ARBA" id="ARBA00022692"/>
    </source>
</evidence>
<sequence length="605" mass="64810">MTVRPIPERAATDIDDAFIPVSTETGSPSLSLGIVLLADITPSLLIKMIAPYFVHRIPYPVRVVFCASLSFSAVVLIAMAQTISVRLIGVMMASLSSGLGELTFLMLSSFYPLRMVSAWSSGTGGAGLLGALLFLALTSWIGLSIPRTLGVVAMFPISMLLAYFVLLTSPTSNQHSSAGYRPIAPFSPSSIVQTNQEEELLESPHSSYQHHSRHPSSIVPPPSAAPLAALSRSEPGHENGHDNAGETTAQDLGPAIGNGTSSLLAHEDKSDVRTHNRSTSSIASLHGSTSYPSVSVTSPTLSLDQTSSSSATATTGVVPTTTTTAAAAPQSGSRIPAAPWDTAPWDIPQHHTEPTSINTLLAATDPDDPSFVSPFHETEIEDGSSLASSAQDGRRRRRRVYYKSRPNEPLSFQEKLGMARALLIPFMMPLFLVYVAEYTMNQGVLPVILFPLSKTPFTHMRDHYVTYSAIYQLGVFISRSSASLLEISRLWVPSFLQLLTLLLATSQALLSTADAAIPIPSIYFIFALILWEGLLGGATYVHTYIGISKDFEHDPKAKEFALGVVGVADGLGILVAGVASLWIEPALCQWQVVHRGVELCLAMAD</sequence>
<feature type="region of interest" description="Disordered" evidence="7">
    <location>
        <begin position="371"/>
        <end position="392"/>
    </location>
</feature>
<protein>
    <recommendedName>
        <fullName evidence="11">Protein BTN</fullName>
    </recommendedName>
</protein>
<dbReference type="PANTHER" id="PTHR10981:SF0">
    <property type="entry name" value="BATTENIN"/>
    <property type="match status" value="1"/>
</dbReference>
<dbReference type="InterPro" id="IPR036259">
    <property type="entry name" value="MFS_trans_sf"/>
</dbReference>
<reference evidence="9" key="1">
    <citation type="submission" date="2021-07" db="EMBL/GenBank/DDBJ databases">
        <title>Draft genome of Mortierella alpina, strain LL118, isolated from an aspen leaf litter sample.</title>
        <authorList>
            <person name="Yang S."/>
            <person name="Vinatzer B.A."/>
        </authorList>
    </citation>
    <scope>NUCLEOTIDE SEQUENCE</scope>
    <source>
        <strain evidence="9">LL118</strain>
    </source>
</reference>
<feature type="transmembrane region" description="Helical" evidence="8">
    <location>
        <begin position="559"/>
        <end position="583"/>
    </location>
</feature>
<dbReference type="InterPro" id="IPR003492">
    <property type="entry name" value="Battenin_disease_Cln3"/>
</dbReference>
<evidence type="ECO:0000256" key="1">
    <source>
        <dbReference type="ARBA" id="ARBA00004127"/>
    </source>
</evidence>
<dbReference type="Proteomes" id="UP000717515">
    <property type="component" value="Unassembled WGS sequence"/>
</dbReference>
<evidence type="ECO:0000256" key="7">
    <source>
        <dbReference type="SAM" id="MobiDB-lite"/>
    </source>
</evidence>
<evidence type="ECO:0000256" key="8">
    <source>
        <dbReference type="SAM" id="Phobius"/>
    </source>
</evidence>
<organism evidence="9 10">
    <name type="scientific">Mortierella alpina</name>
    <name type="common">Oleaginous fungus</name>
    <name type="synonym">Mortierella renispora</name>
    <dbReference type="NCBI Taxonomy" id="64518"/>
    <lineage>
        <taxon>Eukaryota</taxon>
        <taxon>Fungi</taxon>
        <taxon>Fungi incertae sedis</taxon>
        <taxon>Mucoromycota</taxon>
        <taxon>Mortierellomycotina</taxon>
        <taxon>Mortierellomycetes</taxon>
        <taxon>Mortierellales</taxon>
        <taxon>Mortierellaceae</taxon>
        <taxon>Mortierella</taxon>
    </lineage>
</organism>
<evidence type="ECO:0000256" key="6">
    <source>
        <dbReference type="ARBA" id="ARBA00023136"/>
    </source>
</evidence>
<feature type="transmembrane region" description="Helical" evidence="8">
    <location>
        <begin position="490"/>
        <end position="510"/>
    </location>
</feature>
<feature type="region of interest" description="Disordered" evidence="7">
    <location>
        <begin position="195"/>
        <end position="352"/>
    </location>
</feature>
<dbReference type="GO" id="GO:0005773">
    <property type="term" value="C:vacuole"/>
    <property type="evidence" value="ECO:0007669"/>
    <property type="project" value="TreeGrafter"/>
</dbReference>
<feature type="transmembrane region" description="Helical" evidence="8">
    <location>
        <begin position="125"/>
        <end position="143"/>
    </location>
</feature>
<evidence type="ECO:0000256" key="3">
    <source>
        <dbReference type="ARBA" id="ARBA00022448"/>
    </source>
</evidence>
<dbReference type="GO" id="GO:0051453">
    <property type="term" value="P:regulation of intracellular pH"/>
    <property type="evidence" value="ECO:0007669"/>
    <property type="project" value="TreeGrafter"/>
</dbReference>
<dbReference type="GO" id="GO:0012505">
    <property type="term" value="C:endomembrane system"/>
    <property type="evidence" value="ECO:0007669"/>
    <property type="project" value="UniProtKB-SubCell"/>
</dbReference>
<feature type="transmembrane region" description="Helical" evidence="8">
    <location>
        <begin position="87"/>
        <end position="113"/>
    </location>
</feature>
<feature type="transmembrane region" description="Helical" evidence="8">
    <location>
        <begin position="421"/>
        <end position="440"/>
    </location>
</feature>
<dbReference type="Pfam" id="PF02487">
    <property type="entry name" value="CLN3"/>
    <property type="match status" value="2"/>
</dbReference>
<dbReference type="PRINTS" id="PR01315">
    <property type="entry name" value="BATTENIN"/>
</dbReference>
<dbReference type="SUPFAM" id="SSF103473">
    <property type="entry name" value="MFS general substrate transporter"/>
    <property type="match status" value="1"/>
</dbReference>
<keyword evidence="5 8" id="KW-1133">Transmembrane helix</keyword>
<keyword evidence="6 8" id="KW-0472">Membrane</keyword>